<dbReference type="Gene3D" id="3.40.50.2000">
    <property type="entry name" value="Glycogen Phosphorylase B"/>
    <property type="match status" value="2"/>
</dbReference>
<dbReference type="InterPro" id="IPR002213">
    <property type="entry name" value="UDP_glucos_trans"/>
</dbReference>
<accession>A0AAD8JCB0</accession>
<evidence type="ECO:0000313" key="7">
    <source>
        <dbReference type="EMBL" id="KAK1399835.1"/>
    </source>
</evidence>
<organism evidence="7 8">
    <name type="scientific">Heracleum sosnowskyi</name>
    <dbReference type="NCBI Taxonomy" id="360622"/>
    <lineage>
        <taxon>Eukaryota</taxon>
        <taxon>Viridiplantae</taxon>
        <taxon>Streptophyta</taxon>
        <taxon>Embryophyta</taxon>
        <taxon>Tracheophyta</taxon>
        <taxon>Spermatophyta</taxon>
        <taxon>Magnoliopsida</taxon>
        <taxon>eudicotyledons</taxon>
        <taxon>Gunneridae</taxon>
        <taxon>Pentapetalae</taxon>
        <taxon>asterids</taxon>
        <taxon>campanulids</taxon>
        <taxon>Apiales</taxon>
        <taxon>Apiaceae</taxon>
        <taxon>Apioideae</taxon>
        <taxon>apioid superclade</taxon>
        <taxon>Tordylieae</taxon>
        <taxon>Tordyliinae</taxon>
        <taxon>Heracleum</taxon>
    </lineage>
</organism>
<dbReference type="GO" id="GO:0008299">
    <property type="term" value="P:isoprenoid biosynthetic process"/>
    <property type="evidence" value="ECO:0007669"/>
    <property type="project" value="UniProtKB-KW"/>
</dbReference>
<protein>
    <submittedName>
        <fullName evidence="7">Kaempferol 3-O-beta-D-galactosyltransferase</fullName>
    </submittedName>
</protein>
<keyword evidence="5" id="KW-0414">Isoprene biosynthesis</keyword>
<keyword evidence="3" id="KW-0328">Glycosyltransferase</keyword>
<dbReference type="SUPFAM" id="SSF53756">
    <property type="entry name" value="UDP-Glycosyltransferase/glycogen phosphorylase"/>
    <property type="match status" value="1"/>
</dbReference>
<evidence type="ECO:0000256" key="4">
    <source>
        <dbReference type="ARBA" id="ARBA00022679"/>
    </source>
</evidence>
<comment type="pathway">
    <text evidence="1">Secondary metabolite biosynthesis; terpenoid biosynthesis.</text>
</comment>
<evidence type="ECO:0000256" key="6">
    <source>
        <dbReference type="SAM" id="SignalP"/>
    </source>
</evidence>
<feature type="signal peptide" evidence="6">
    <location>
        <begin position="1"/>
        <end position="18"/>
    </location>
</feature>
<dbReference type="PANTHER" id="PTHR48045:SF34">
    <property type="entry name" value="ISOFLAVONE 7-O-GLUCOSYLTRANSFERASE 1-LIKE"/>
    <property type="match status" value="1"/>
</dbReference>
<dbReference type="CDD" id="cd03784">
    <property type="entry name" value="GT1_Gtf-like"/>
    <property type="match status" value="1"/>
</dbReference>
<dbReference type="GO" id="GO:0016138">
    <property type="term" value="P:glycoside biosynthetic process"/>
    <property type="evidence" value="ECO:0007669"/>
    <property type="project" value="UniProtKB-ARBA"/>
</dbReference>
<dbReference type="PANTHER" id="PTHR48045">
    <property type="entry name" value="UDP-GLYCOSYLTRANSFERASE 72B1"/>
    <property type="match status" value="1"/>
</dbReference>
<keyword evidence="4" id="KW-0808">Transferase</keyword>
<evidence type="ECO:0000256" key="5">
    <source>
        <dbReference type="ARBA" id="ARBA00023229"/>
    </source>
</evidence>
<reference evidence="7" key="1">
    <citation type="submission" date="2023-02" db="EMBL/GenBank/DDBJ databases">
        <title>Genome of toxic invasive species Heracleum sosnowskyi carries increased number of genes despite the absence of recent whole-genome duplications.</title>
        <authorList>
            <person name="Schelkunov M."/>
            <person name="Shtratnikova V."/>
            <person name="Makarenko M."/>
            <person name="Klepikova A."/>
            <person name="Omelchenko D."/>
            <person name="Novikova G."/>
            <person name="Obukhova E."/>
            <person name="Bogdanov V."/>
            <person name="Penin A."/>
            <person name="Logacheva M."/>
        </authorList>
    </citation>
    <scope>NUCLEOTIDE SEQUENCE</scope>
    <source>
        <strain evidence="7">Hsosn_3</strain>
        <tissue evidence="7">Leaf</tissue>
    </source>
</reference>
<sequence length="446" mass="48369">MTKTFHIAVLAFPFGSHAAAILNLTRRLVASAPPGVIFSFLSTPASNTKIFSILKHSLIKPYDVWDGVMAEEATPKSPQELVEIFLKATPDNFNVILKKAEAETGVQVSCLLADAFLWFADDMAKEMSVPWLAFWVAGASSLSAHVHTDLIRAHYSVANKEENVKILPGLSAIRVADLPEGVVCGDLKSALSKMLQEMVTKLTGATAVAINSFEELEPLATIDLKPILRNVLNIGPSTITVPPLLSKSDDASGCLKWLDNHEIGSVVYIGFGNVLVPPPTEIVALAEALDSSKIPFIWSLPDTMRSLLPNGFSEKTSEHGKIVAWAPQLQVLGHPSVGVFITHCGFNSLMESILCGVALIVRPLLGDNMMNCRLVEEVWKIGIRVKDGKFTKCETMKALDSLMFSDKGKEMRDNVGILRSLLLESTGLNGSSTQNFKTFGDLLLTA</sequence>
<gene>
    <name evidence="7" type="ORF">POM88_009698</name>
</gene>
<reference evidence="7" key="2">
    <citation type="submission" date="2023-05" db="EMBL/GenBank/DDBJ databases">
        <authorList>
            <person name="Schelkunov M.I."/>
        </authorList>
    </citation>
    <scope>NUCLEOTIDE SEQUENCE</scope>
    <source>
        <strain evidence="7">Hsosn_3</strain>
        <tissue evidence="7">Leaf</tissue>
    </source>
</reference>
<comment type="similarity">
    <text evidence="2">Belongs to the UDP-glycosyltransferase family.</text>
</comment>
<evidence type="ECO:0000256" key="1">
    <source>
        <dbReference type="ARBA" id="ARBA00004721"/>
    </source>
</evidence>
<name>A0AAD8JCB0_9APIA</name>
<feature type="chain" id="PRO_5042079025" evidence="6">
    <location>
        <begin position="19"/>
        <end position="446"/>
    </location>
</feature>
<comment type="caution">
    <text evidence="7">The sequence shown here is derived from an EMBL/GenBank/DDBJ whole genome shotgun (WGS) entry which is preliminary data.</text>
</comment>
<dbReference type="FunFam" id="3.40.50.2000:FF:000060">
    <property type="entry name" value="Glycosyltransferase"/>
    <property type="match status" value="1"/>
</dbReference>
<dbReference type="EMBL" id="JAUIZM010000002">
    <property type="protein sequence ID" value="KAK1399835.1"/>
    <property type="molecule type" value="Genomic_DNA"/>
</dbReference>
<keyword evidence="8" id="KW-1185">Reference proteome</keyword>
<keyword evidence="6" id="KW-0732">Signal</keyword>
<dbReference type="Proteomes" id="UP001237642">
    <property type="component" value="Unassembled WGS sequence"/>
</dbReference>
<dbReference type="AlphaFoldDB" id="A0AAD8JCB0"/>
<dbReference type="Pfam" id="PF00201">
    <property type="entry name" value="UDPGT"/>
    <property type="match status" value="1"/>
</dbReference>
<evidence type="ECO:0000313" key="8">
    <source>
        <dbReference type="Proteomes" id="UP001237642"/>
    </source>
</evidence>
<dbReference type="GO" id="GO:0008194">
    <property type="term" value="F:UDP-glycosyltransferase activity"/>
    <property type="evidence" value="ECO:0007669"/>
    <property type="project" value="InterPro"/>
</dbReference>
<evidence type="ECO:0000256" key="3">
    <source>
        <dbReference type="ARBA" id="ARBA00022676"/>
    </source>
</evidence>
<evidence type="ECO:0000256" key="2">
    <source>
        <dbReference type="ARBA" id="ARBA00009995"/>
    </source>
</evidence>
<proteinExistence type="inferred from homology"/>